<keyword evidence="1" id="KW-0812">Transmembrane</keyword>
<keyword evidence="1" id="KW-0472">Membrane</keyword>
<feature type="transmembrane region" description="Helical" evidence="1">
    <location>
        <begin position="122"/>
        <end position="149"/>
    </location>
</feature>
<protein>
    <submittedName>
        <fullName evidence="2">Uncharacterized protein</fullName>
    </submittedName>
</protein>
<evidence type="ECO:0000313" key="3">
    <source>
        <dbReference type="EMBL" id="CAF3599459.1"/>
    </source>
</evidence>
<dbReference type="Proteomes" id="UP000681722">
    <property type="component" value="Unassembled WGS sequence"/>
</dbReference>
<sequence>MSQPPSARTIISIPLSSILMKQQSITISDEQSLLSNYSYSSLYKTETLINAHLKENWNTCFSRMIATSELLIGFTSLIIGILIIVFQLTLYQTGHAVWTGATIFIAGIFTFLTLFNRHHHFFLIVSLVHILASLTSTVMIFVSILGIMLKNTTFQHLQIEQQVGQATYITKIDYSIHGTLIGLGLLEKILSYTLIITIIRQTLRIV</sequence>
<evidence type="ECO:0000313" key="2">
    <source>
        <dbReference type="EMBL" id="CAF0813577.1"/>
    </source>
</evidence>
<evidence type="ECO:0000256" key="1">
    <source>
        <dbReference type="SAM" id="Phobius"/>
    </source>
</evidence>
<feature type="transmembrane region" description="Helical" evidence="1">
    <location>
        <begin position="96"/>
        <end position="115"/>
    </location>
</feature>
<keyword evidence="1" id="KW-1133">Transmembrane helix</keyword>
<feature type="transmembrane region" description="Helical" evidence="1">
    <location>
        <begin position="70"/>
        <end position="90"/>
    </location>
</feature>
<reference evidence="2" key="1">
    <citation type="submission" date="2021-02" db="EMBL/GenBank/DDBJ databases">
        <authorList>
            <person name="Nowell W R."/>
        </authorList>
    </citation>
    <scope>NUCLEOTIDE SEQUENCE</scope>
</reference>
<gene>
    <name evidence="2" type="ORF">GPM918_LOCUS4165</name>
    <name evidence="3" type="ORF">SRO942_LOCUS4165</name>
</gene>
<name>A0A813TLV3_9BILA</name>
<accession>A0A813TLV3</accession>
<dbReference type="EMBL" id="CAJOBC010000547">
    <property type="protein sequence ID" value="CAF3599459.1"/>
    <property type="molecule type" value="Genomic_DNA"/>
</dbReference>
<proteinExistence type="predicted"/>
<dbReference type="EMBL" id="CAJNOQ010000547">
    <property type="protein sequence ID" value="CAF0813577.1"/>
    <property type="molecule type" value="Genomic_DNA"/>
</dbReference>
<dbReference type="Proteomes" id="UP000663829">
    <property type="component" value="Unassembled WGS sequence"/>
</dbReference>
<evidence type="ECO:0000313" key="4">
    <source>
        <dbReference type="Proteomes" id="UP000663829"/>
    </source>
</evidence>
<keyword evidence="4" id="KW-1185">Reference proteome</keyword>
<dbReference type="AlphaFoldDB" id="A0A813TLV3"/>
<dbReference type="OrthoDB" id="10027757at2759"/>
<organism evidence="2 4">
    <name type="scientific">Didymodactylos carnosus</name>
    <dbReference type="NCBI Taxonomy" id="1234261"/>
    <lineage>
        <taxon>Eukaryota</taxon>
        <taxon>Metazoa</taxon>
        <taxon>Spiralia</taxon>
        <taxon>Gnathifera</taxon>
        <taxon>Rotifera</taxon>
        <taxon>Eurotatoria</taxon>
        <taxon>Bdelloidea</taxon>
        <taxon>Philodinida</taxon>
        <taxon>Philodinidae</taxon>
        <taxon>Didymodactylos</taxon>
    </lineage>
</organism>
<comment type="caution">
    <text evidence="2">The sequence shown here is derived from an EMBL/GenBank/DDBJ whole genome shotgun (WGS) entry which is preliminary data.</text>
</comment>